<dbReference type="AlphaFoldDB" id="A0A177WJA9"/>
<proteinExistence type="predicted"/>
<dbReference type="VEuPathDB" id="FungiDB:BDEG_23597"/>
<gene>
    <name evidence="2" type="ORF">BDEG_23597</name>
</gene>
<dbReference type="EMBL" id="DS022303">
    <property type="protein sequence ID" value="OAJ39775.1"/>
    <property type="molecule type" value="Genomic_DNA"/>
</dbReference>
<name>A0A177WJA9_BATDL</name>
<evidence type="ECO:0000256" key="1">
    <source>
        <dbReference type="SAM" id="MobiDB-lite"/>
    </source>
</evidence>
<accession>A0A177WJA9</accession>
<reference evidence="2 3" key="2">
    <citation type="submission" date="2016-05" db="EMBL/GenBank/DDBJ databases">
        <title>Lineage-specific infection strategies underlie the spectrum of fungal disease in amphibians.</title>
        <authorList>
            <person name="Cuomo C.A."/>
            <person name="Farrer R.A."/>
            <person name="James T."/>
            <person name="Longcore J."/>
            <person name="Birren B."/>
        </authorList>
    </citation>
    <scope>NUCLEOTIDE SEQUENCE [LARGE SCALE GENOMIC DNA]</scope>
    <source>
        <strain evidence="2 3">JEL423</strain>
    </source>
</reference>
<evidence type="ECO:0000313" key="3">
    <source>
        <dbReference type="Proteomes" id="UP000077115"/>
    </source>
</evidence>
<evidence type="ECO:0000313" key="2">
    <source>
        <dbReference type="EMBL" id="OAJ39775.1"/>
    </source>
</evidence>
<protein>
    <submittedName>
        <fullName evidence="2">Uncharacterized protein</fullName>
    </submittedName>
</protein>
<sequence>MNDGGRGFHSSRGGGGREGGYGRGRGSVIGATTRGGVAGAYFRSSTQLQQQSLLQQQLQDRNQYNFDGKRVRKAIQRRTVDYNSVLMRYWEVSILAFLFILKYTSFNVLQLS</sequence>
<feature type="region of interest" description="Disordered" evidence="1">
    <location>
        <begin position="1"/>
        <end position="27"/>
    </location>
</feature>
<reference evidence="2 3" key="1">
    <citation type="submission" date="2006-10" db="EMBL/GenBank/DDBJ databases">
        <title>The Genome Sequence of Batrachochytrium dendrobatidis JEL423.</title>
        <authorList>
            <consortium name="The Broad Institute Genome Sequencing Platform"/>
            <person name="Birren B."/>
            <person name="Lander E."/>
            <person name="Galagan J."/>
            <person name="Cuomo C."/>
            <person name="Devon K."/>
            <person name="Jaffe D."/>
            <person name="Butler J."/>
            <person name="Alvarez P."/>
            <person name="Gnerre S."/>
            <person name="Grabherr M."/>
            <person name="Kleber M."/>
            <person name="Mauceli E."/>
            <person name="Brockman W."/>
            <person name="Young S."/>
            <person name="LaButti K."/>
            <person name="Sykes S."/>
            <person name="DeCaprio D."/>
            <person name="Crawford M."/>
            <person name="Koehrsen M."/>
            <person name="Engels R."/>
            <person name="Montgomery P."/>
            <person name="Pearson M."/>
            <person name="Howarth C."/>
            <person name="Larson L."/>
            <person name="White J."/>
            <person name="O'Leary S."/>
            <person name="Kodira C."/>
            <person name="Zeng Q."/>
            <person name="Yandava C."/>
            <person name="Alvarado L."/>
            <person name="Longcore J."/>
            <person name="James T."/>
        </authorList>
    </citation>
    <scope>NUCLEOTIDE SEQUENCE [LARGE SCALE GENOMIC DNA]</scope>
    <source>
        <strain evidence="2 3">JEL423</strain>
    </source>
</reference>
<organism evidence="2 3">
    <name type="scientific">Batrachochytrium dendrobatidis (strain JEL423)</name>
    <dbReference type="NCBI Taxonomy" id="403673"/>
    <lineage>
        <taxon>Eukaryota</taxon>
        <taxon>Fungi</taxon>
        <taxon>Fungi incertae sedis</taxon>
        <taxon>Chytridiomycota</taxon>
        <taxon>Chytridiomycota incertae sedis</taxon>
        <taxon>Chytridiomycetes</taxon>
        <taxon>Rhizophydiales</taxon>
        <taxon>Rhizophydiales incertae sedis</taxon>
        <taxon>Batrachochytrium</taxon>
    </lineage>
</organism>
<dbReference type="Proteomes" id="UP000077115">
    <property type="component" value="Unassembled WGS sequence"/>
</dbReference>